<sequence>MHQAWCRRLNKCSKIDVCKCSTDEGIIDLWSLAGLRFQSIKGLEKFDYHVYWNPCNQWTQESFPQTTKSNNCNDIAVCYDEAKILFIDIGEQETADFSFNATSGTCVLSLKGKAFPGGNLPSSSTHIILQCDPDEEGRLESVALLVLMRITIFKCS</sequence>
<dbReference type="Proteomes" id="UP001163046">
    <property type="component" value="Unassembled WGS sequence"/>
</dbReference>
<evidence type="ECO:0000313" key="1">
    <source>
        <dbReference type="EMBL" id="KAJ7384168.1"/>
    </source>
</evidence>
<protein>
    <submittedName>
        <fullName evidence="1">Uncharacterized protein</fullName>
    </submittedName>
</protein>
<comment type="caution">
    <text evidence="1">The sequence shown here is derived from an EMBL/GenBank/DDBJ whole genome shotgun (WGS) entry which is preliminary data.</text>
</comment>
<proteinExistence type="predicted"/>
<name>A0A9W9ZLZ4_9CNID</name>
<keyword evidence="2" id="KW-1185">Reference proteome</keyword>
<reference evidence="1" key="1">
    <citation type="submission" date="2023-01" db="EMBL/GenBank/DDBJ databases">
        <title>Genome assembly of the deep-sea coral Lophelia pertusa.</title>
        <authorList>
            <person name="Herrera S."/>
            <person name="Cordes E."/>
        </authorList>
    </citation>
    <scope>NUCLEOTIDE SEQUENCE</scope>
    <source>
        <strain evidence="1">USNM1676648</strain>
        <tissue evidence="1">Polyp</tissue>
    </source>
</reference>
<dbReference type="Gene3D" id="2.70.130.10">
    <property type="entry name" value="Mannose-6-phosphate receptor binding domain"/>
    <property type="match status" value="1"/>
</dbReference>
<organism evidence="1 2">
    <name type="scientific">Desmophyllum pertusum</name>
    <dbReference type="NCBI Taxonomy" id="174260"/>
    <lineage>
        <taxon>Eukaryota</taxon>
        <taxon>Metazoa</taxon>
        <taxon>Cnidaria</taxon>
        <taxon>Anthozoa</taxon>
        <taxon>Hexacorallia</taxon>
        <taxon>Scleractinia</taxon>
        <taxon>Caryophylliina</taxon>
        <taxon>Caryophylliidae</taxon>
        <taxon>Desmophyllum</taxon>
    </lineage>
</organism>
<dbReference type="SUPFAM" id="SSF50911">
    <property type="entry name" value="Mannose 6-phosphate receptor domain"/>
    <property type="match status" value="1"/>
</dbReference>
<gene>
    <name evidence="1" type="ORF">OS493_023497</name>
</gene>
<dbReference type="OrthoDB" id="5984204at2759"/>
<accession>A0A9W9ZLZ4</accession>
<dbReference type="AlphaFoldDB" id="A0A9W9ZLZ4"/>
<dbReference type="EMBL" id="MU825890">
    <property type="protein sequence ID" value="KAJ7384168.1"/>
    <property type="molecule type" value="Genomic_DNA"/>
</dbReference>
<dbReference type="InterPro" id="IPR009011">
    <property type="entry name" value="Man6P_isomerase_rcpt-bd_dom_sf"/>
</dbReference>
<evidence type="ECO:0000313" key="2">
    <source>
        <dbReference type="Proteomes" id="UP001163046"/>
    </source>
</evidence>